<dbReference type="InParanoid" id="A0A7L4YQ88"/>
<dbReference type="PANTHER" id="PTHR35802">
    <property type="entry name" value="PROTEASE SYNTHASE AND SPORULATION PROTEIN PAI 2"/>
    <property type="match status" value="1"/>
</dbReference>
<dbReference type="PIRSF" id="PIRSF010372">
    <property type="entry name" value="PaiB"/>
    <property type="match status" value="1"/>
</dbReference>
<dbReference type="EMBL" id="CP047156">
    <property type="protein sequence ID" value="QHC01326.1"/>
    <property type="molecule type" value="Genomic_DNA"/>
</dbReference>
<dbReference type="SUPFAM" id="SSF50475">
    <property type="entry name" value="FMN-binding split barrel"/>
    <property type="match status" value="1"/>
</dbReference>
<dbReference type="AlphaFoldDB" id="A0A7L4YQ88"/>
<dbReference type="OrthoDB" id="9794948at2"/>
<evidence type="ECO:0000313" key="1">
    <source>
        <dbReference type="EMBL" id="QHC01326.1"/>
    </source>
</evidence>
<dbReference type="RefSeq" id="WP_159546463.1">
    <property type="nucleotide sequence ID" value="NZ_CP047156.1"/>
</dbReference>
<reference evidence="1 2" key="1">
    <citation type="journal article" date="2018" name="Int. J. Syst. Evol. Microbiol.">
        <title>Epidermidibacterium keratini gen. nov., sp. nov., a member of the family Sporichthyaceae, isolated from keratin epidermis.</title>
        <authorList>
            <person name="Lee D.G."/>
            <person name="Trujillo M.E."/>
            <person name="Kang S."/>
            <person name="Nam J.J."/>
            <person name="Kim Y.J."/>
        </authorList>
    </citation>
    <scope>NUCLEOTIDE SEQUENCE [LARGE SCALE GENOMIC DNA]</scope>
    <source>
        <strain evidence="1 2">EPI-7</strain>
    </source>
</reference>
<proteinExistence type="predicted"/>
<gene>
    <name evidence="1" type="ORF">EK0264_14240</name>
</gene>
<dbReference type="Proteomes" id="UP000463857">
    <property type="component" value="Chromosome"/>
</dbReference>
<dbReference type="KEGG" id="eke:EK0264_14240"/>
<dbReference type="PANTHER" id="PTHR35802:SF1">
    <property type="entry name" value="PROTEASE SYNTHASE AND SPORULATION PROTEIN PAI 2"/>
    <property type="match status" value="1"/>
</dbReference>
<organism evidence="1 2">
    <name type="scientific">Epidermidibacterium keratini</name>
    <dbReference type="NCBI Taxonomy" id="1891644"/>
    <lineage>
        <taxon>Bacteria</taxon>
        <taxon>Bacillati</taxon>
        <taxon>Actinomycetota</taxon>
        <taxon>Actinomycetes</taxon>
        <taxon>Sporichthyales</taxon>
        <taxon>Sporichthyaceae</taxon>
        <taxon>Epidermidibacterium</taxon>
    </lineage>
</organism>
<accession>A0A7L4YQ88</accession>
<evidence type="ECO:0000313" key="2">
    <source>
        <dbReference type="Proteomes" id="UP000463857"/>
    </source>
</evidence>
<name>A0A7L4YQ88_9ACTN</name>
<dbReference type="Gene3D" id="2.30.110.10">
    <property type="entry name" value="Electron Transport, Fmn-binding Protein, Chain A"/>
    <property type="match status" value="1"/>
</dbReference>
<protein>
    <submittedName>
        <fullName evidence="1">FMN-binding negative transcriptional regulator</fullName>
    </submittedName>
</protein>
<sequence>MYVPTHFAMPEHEIADFFDGLGAADLVTSGPDGLEATFMPMLYDASVGEHGVLLGHFARNNPHWKVAAQGQSLVIAHGSDSYITPSWYASKAEHGRVVPTWNHLTLNIYGELIMHDDVEWLRDLVARLTQKYEAPFAERWQVTDAPSKFIDGQLRAIVGMELQIERIEAKAKYSQNRPEQDVRGVIDGLRSVGDFDGAGDVARANGLI</sequence>
<keyword evidence="2" id="KW-1185">Reference proteome</keyword>
<dbReference type="InterPro" id="IPR012349">
    <property type="entry name" value="Split_barrel_FMN-bd"/>
</dbReference>
<dbReference type="InterPro" id="IPR007396">
    <property type="entry name" value="TR_PAI2-type"/>
</dbReference>
<dbReference type="Pfam" id="PF04299">
    <property type="entry name" value="FMN_bind_2"/>
    <property type="match status" value="1"/>
</dbReference>